<evidence type="ECO:0000313" key="2">
    <source>
        <dbReference type="Proteomes" id="UP000189670"/>
    </source>
</evidence>
<dbReference type="Proteomes" id="UP000189670">
    <property type="component" value="Unassembled WGS sequence"/>
</dbReference>
<evidence type="ECO:0000313" key="1">
    <source>
        <dbReference type="EMBL" id="ETR66646.1"/>
    </source>
</evidence>
<proteinExistence type="predicted"/>
<sequence>MNIYSDTRFSGIANTYVVDSNGYVYIYTSQLITPDLSINTDITIRIVNHGQKSGAYNILDVASTCSKKMIDSTKIMHPELRITWELGNLNKIVFGKNCKLKFFIVAVKPFLLFTLLEDKRHLINQLIWNLKPPILMIWLLLTKLVILC</sequence>
<organism evidence="1 2">
    <name type="scientific">Candidatus Magnetoglobus multicellularis str. Araruama</name>
    <dbReference type="NCBI Taxonomy" id="890399"/>
    <lineage>
        <taxon>Bacteria</taxon>
        <taxon>Pseudomonadati</taxon>
        <taxon>Thermodesulfobacteriota</taxon>
        <taxon>Desulfobacteria</taxon>
        <taxon>Desulfobacterales</taxon>
        <taxon>Desulfobacteraceae</taxon>
        <taxon>Candidatus Magnetoglobus</taxon>
    </lineage>
</organism>
<reference evidence="2" key="1">
    <citation type="submission" date="2012-11" db="EMBL/GenBank/DDBJ databases">
        <authorList>
            <person name="Lucero-Rivera Y.E."/>
            <person name="Tovar-Ramirez D."/>
        </authorList>
    </citation>
    <scope>NUCLEOTIDE SEQUENCE [LARGE SCALE GENOMIC DNA]</scope>
    <source>
        <strain evidence="2">Araruama</strain>
    </source>
</reference>
<comment type="caution">
    <text evidence="1">The sequence shown here is derived from an EMBL/GenBank/DDBJ whole genome shotgun (WGS) entry which is preliminary data.</text>
</comment>
<accession>A0A1V1NVX6</accession>
<dbReference type="EMBL" id="ATBP01001840">
    <property type="protein sequence ID" value="ETR66646.1"/>
    <property type="molecule type" value="Genomic_DNA"/>
</dbReference>
<gene>
    <name evidence="1" type="ORF">OMM_12525</name>
</gene>
<name>A0A1V1NVX6_9BACT</name>
<protein>
    <submittedName>
        <fullName evidence="1">Uncharacterized protein</fullName>
    </submittedName>
</protein>
<dbReference type="AlphaFoldDB" id="A0A1V1NVX6"/>